<sequence length="275" mass="29200">MLDRREFLKKAAKMAGGGAFGLAAMHSFGMGAVKDAMGCGILPAVVGSGSANRWPTWNESNEVGLASPNTLVWLFENTNASENETGQGGGLSGVNLVLTQSGSVPGATGSPPYRQLTEGSSQFFTPTVAALNALLLGQDQWTIIVKMNTHSSDTDFVWDLRTDSGVNARIAANILAAREITFSVNGENLTTTDKTLATGDLWVAMWRKNGANKGGFATTRPITEASFDATKLVTATGTDVITGSTFAVFYSFFNVTTYFMTAKIYYVVVSKTCLL</sequence>
<dbReference type="PROSITE" id="PS51318">
    <property type="entry name" value="TAT"/>
    <property type="match status" value="1"/>
</dbReference>
<accession>A0A6M3XLC0</accession>
<protein>
    <submittedName>
        <fullName evidence="1">Uncharacterized protein</fullName>
    </submittedName>
</protein>
<dbReference type="AlphaFoldDB" id="A0A6M3XLC0"/>
<name>A0A6M3XLC0_9ZZZZ</name>
<reference evidence="1" key="1">
    <citation type="submission" date="2020-03" db="EMBL/GenBank/DDBJ databases">
        <title>The deep terrestrial virosphere.</title>
        <authorList>
            <person name="Holmfeldt K."/>
            <person name="Nilsson E."/>
            <person name="Simone D."/>
            <person name="Lopez-Fernandez M."/>
            <person name="Wu X."/>
            <person name="de Brujin I."/>
            <person name="Lundin D."/>
            <person name="Andersson A."/>
            <person name="Bertilsson S."/>
            <person name="Dopson M."/>
        </authorList>
    </citation>
    <scope>NUCLEOTIDE SEQUENCE</scope>
    <source>
        <strain evidence="1">TM448B01182</strain>
    </source>
</reference>
<dbReference type="EMBL" id="MT144714">
    <property type="protein sequence ID" value="QJH98077.1"/>
    <property type="molecule type" value="Genomic_DNA"/>
</dbReference>
<organism evidence="1">
    <name type="scientific">viral metagenome</name>
    <dbReference type="NCBI Taxonomy" id="1070528"/>
    <lineage>
        <taxon>unclassified sequences</taxon>
        <taxon>metagenomes</taxon>
        <taxon>organismal metagenomes</taxon>
    </lineage>
</organism>
<dbReference type="InterPro" id="IPR006311">
    <property type="entry name" value="TAT_signal"/>
</dbReference>
<gene>
    <name evidence="1" type="ORF">TM448B01182_0021</name>
</gene>
<proteinExistence type="predicted"/>
<evidence type="ECO:0000313" key="1">
    <source>
        <dbReference type="EMBL" id="QJH98077.1"/>
    </source>
</evidence>